<protein>
    <recommendedName>
        <fullName evidence="1">Tautomerase cis-CaaD-like domain-containing protein</fullName>
    </recommendedName>
</protein>
<sequence length="140" mass="15072">MPTIEISGPDLAVPARRRVALRLTRWFTARGVPGGHVVVRFCATPPSTVFSGGMPVDALPHGDEGLQHASVTVCVGSDRDEDFRTELAAEIASALEMNEQTPFLYIEFRETDPGRVHLAHQGTLRQAGEALAAAQGKALR</sequence>
<dbReference type="Pfam" id="PF14832">
    <property type="entry name" value="Tautomerase_3"/>
    <property type="match status" value="1"/>
</dbReference>
<feature type="domain" description="Tautomerase cis-CaaD-like" evidence="1">
    <location>
        <begin position="1"/>
        <end position="97"/>
    </location>
</feature>
<dbReference type="Proteomes" id="UP000595046">
    <property type="component" value="Chromosome"/>
</dbReference>
<evidence type="ECO:0000313" key="3">
    <source>
        <dbReference type="Proteomes" id="UP000595046"/>
    </source>
</evidence>
<accession>A0A7T1T6N3</accession>
<evidence type="ECO:0000259" key="1">
    <source>
        <dbReference type="Pfam" id="PF14832"/>
    </source>
</evidence>
<proteinExistence type="predicted"/>
<dbReference type="InterPro" id="IPR028116">
    <property type="entry name" value="Cis-CaaD-like"/>
</dbReference>
<dbReference type="EMBL" id="CP048882">
    <property type="protein sequence ID" value="QPP07357.1"/>
    <property type="molecule type" value="Genomic_DNA"/>
</dbReference>
<dbReference type="KEGG" id="sbat:G4Z16_14260"/>
<name>A0A7T1T6N3_9ACTN</name>
<dbReference type="AlphaFoldDB" id="A0A7T1T6N3"/>
<keyword evidence="3" id="KW-1185">Reference proteome</keyword>
<dbReference type="InterPro" id="IPR014347">
    <property type="entry name" value="Tautomerase/MIF_sf"/>
</dbReference>
<evidence type="ECO:0000313" key="2">
    <source>
        <dbReference type="EMBL" id="QPP07357.1"/>
    </source>
</evidence>
<dbReference type="RefSeq" id="WP_197351146.1">
    <property type="nucleotide sequence ID" value="NZ_CP048882.1"/>
</dbReference>
<dbReference type="Gene3D" id="3.30.429.10">
    <property type="entry name" value="Macrophage Migration Inhibitory Factor"/>
    <property type="match status" value="1"/>
</dbReference>
<organism evidence="2 3">
    <name type="scientific">Streptomyces bathyalis</name>
    <dbReference type="NCBI Taxonomy" id="2710756"/>
    <lineage>
        <taxon>Bacteria</taxon>
        <taxon>Bacillati</taxon>
        <taxon>Actinomycetota</taxon>
        <taxon>Actinomycetes</taxon>
        <taxon>Kitasatosporales</taxon>
        <taxon>Streptomycetaceae</taxon>
        <taxon>Streptomyces</taxon>
    </lineage>
</organism>
<reference evidence="3" key="1">
    <citation type="submission" date="2020-02" db="EMBL/GenBank/DDBJ databases">
        <title>Streptomyces sp. ASO4wet.</title>
        <authorList>
            <person name="Risdian C."/>
            <person name="Landwehr W."/>
            <person name="Schupp P."/>
            <person name="Wink J."/>
        </authorList>
    </citation>
    <scope>NUCLEOTIDE SEQUENCE [LARGE SCALE GENOMIC DNA]</scope>
    <source>
        <strain evidence="3">ASO4wet</strain>
    </source>
</reference>
<gene>
    <name evidence="2" type="ORF">G4Z16_14260</name>
</gene>